<keyword evidence="1" id="KW-0812">Transmembrane</keyword>
<keyword evidence="1" id="KW-1133">Transmembrane helix</keyword>
<evidence type="ECO:0008006" key="4">
    <source>
        <dbReference type="Google" id="ProtNLM"/>
    </source>
</evidence>
<feature type="transmembrane region" description="Helical" evidence="1">
    <location>
        <begin position="77"/>
        <end position="95"/>
    </location>
</feature>
<keyword evidence="3" id="KW-1185">Reference proteome</keyword>
<feature type="transmembrane region" description="Helical" evidence="1">
    <location>
        <begin position="318"/>
        <end position="336"/>
    </location>
</feature>
<accession>A0ABT3WIZ2</accession>
<dbReference type="Pfam" id="PF14264">
    <property type="entry name" value="Glucos_trans_II"/>
    <property type="match status" value="1"/>
</dbReference>
<dbReference type="InterPro" id="IPR025686">
    <property type="entry name" value="Glucos_trans_II"/>
</dbReference>
<name>A0ABT3WIZ2_9PROT</name>
<evidence type="ECO:0000313" key="3">
    <source>
        <dbReference type="Proteomes" id="UP001165575"/>
    </source>
</evidence>
<evidence type="ECO:0000313" key="2">
    <source>
        <dbReference type="EMBL" id="MCX5619074.1"/>
    </source>
</evidence>
<keyword evidence="1" id="KW-0472">Membrane</keyword>
<comment type="caution">
    <text evidence="2">The sequence shown here is derived from an EMBL/GenBank/DDBJ whole genome shotgun (WGS) entry which is preliminary data.</text>
</comment>
<dbReference type="Proteomes" id="UP001165575">
    <property type="component" value="Unassembled WGS sequence"/>
</dbReference>
<feature type="transmembrane region" description="Helical" evidence="1">
    <location>
        <begin position="155"/>
        <end position="188"/>
    </location>
</feature>
<dbReference type="RefSeq" id="WP_266137319.1">
    <property type="nucleotide sequence ID" value="NZ_JANIDX010000001.1"/>
</dbReference>
<feature type="transmembrane region" description="Helical" evidence="1">
    <location>
        <begin position="125"/>
        <end position="143"/>
    </location>
</feature>
<evidence type="ECO:0000256" key="1">
    <source>
        <dbReference type="SAM" id="Phobius"/>
    </source>
</evidence>
<feature type="transmembrane region" description="Helical" evidence="1">
    <location>
        <begin position="263"/>
        <end position="281"/>
    </location>
</feature>
<organism evidence="2 3">
    <name type="scientific">Bombella pollinis</name>
    <dbReference type="NCBI Taxonomy" id="2967337"/>
    <lineage>
        <taxon>Bacteria</taxon>
        <taxon>Pseudomonadati</taxon>
        <taxon>Pseudomonadota</taxon>
        <taxon>Alphaproteobacteria</taxon>
        <taxon>Acetobacterales</taxon>
        <taxon>Acetobacteraceae</taxon>
        <taxon>Bombella</taxon>
    </lineage>
</organism>
<reference evidence="2 3" key="1">
    <citation type="submission" date="2022-07" db="EMBL/GenBank/DDBJ databases">
        <title>Bombella genomes.</title>
        <authorList>
            <person name="Harer L."/>
            <person name="Styblova S."/>
            <person name="Ehrmann M."/>
        </authorList>
    </citation>
    <scope>NUCLEOTIDE SEQUENCE [LARGE SCALE GENOMIC DNA]</scope>
    <source>
        <strain evidence="2 3">TMW 2.2556</strain>
    </source>
</reference>
<feature type="transmembrane region" description="Helical" evidence="1">
    <location>
        <begin position="293"/>
        <end position="312"/>
    </location>
</feature>
<feature type="transmembrane region" description="Helical" evidence="1">
    <location>
        <begin position="348"/>
        <end position="366"/>
    </location>
</feature>
<protein>
    <recommendedName>
        <fullName evidence="4">Glycosyltransferase RgtA/B/C/D-like domain-containing protein</fullName>
    </recommendedName>
</protein>
<feature type="transmembrane region" description="Helical" evidence="1">
    <location>
        <begin position="194"/>
        <end position="213"/>
    </location>
</feature>
<sequence length="518" mass="59545">MPPLSYKYSETSIRFLIFLSILGLFLYPILHGNFYYPDDYYRSATGDISCTQTGRFLAQLIFITINASNIAYDLSPLLQVLAIIFLSFSLASLSLKWKLNRTSSALALSLTVCTPFFLQDLSYRFDSLTISMALSCIIWFFILEKTFTSSYKKILFKSILLLSALNLYQPTLNTFLIFSITESLFILYDKNARYSIRSLVANILYLPIPLIIYKCEVIFRKDESYSSLHAQFTHNSFIILNNIRKLLKYAFLEFGIHGGGLEILLGIFLIIGLTNLLYTFYKKGKLPYLSLSLFYIILSICSLAGFLSLLRYPVFDMRVFIANGAFLSIFMLFFIGREASFQKTPIKILLASWVLLIQMTFSTQWGNAIAAQTELNEAIASNIVNDIYILSKQRPVFIRIEAQHKTVNNITTIATQTDDGILDVPVPFITKKIWLARRAIFDHNVIYDPLGEFILKKHDLQSNATYFRSIDESSQFPFALAQNIYEHCSYEAMRANRYYNIYKKGSYILVDFSHKCNE</sequence>
<dbReference type="EMBL" id="JANIDX010000001">
    <property type="protein sequence ID" value="MCX5619074.1"/>
    <property type="molecule type" value="Genomic_DNA"/>
</dbReference>
<proteinExistence type="predicted"/>
<gene>
    <name evidence="2" type="ORF">NQF89_01350</name>
</gene>
<feature type="transmembrane region" description="Helical" evidence="1">
    <location>
        <begin position="12"/>
        <end position="30"/>
    </location>
</feature>